<evidence type="ECO:0000313" key="5">
    <source>
        <dbReference type="Proteomes" id="UP000030635"/>
    </source>
</evidence>
<dbReference type="SUPFAM" id="SSF46689">
    <property type="entry name" value="Homeodomain-like"/>
    <property type="match status" value="1"/>
</dbReference>
<name>A0A0A7FTD4_9CLOT</name>
<dbReference type="InterPro" id="IPR009057">
    <property type="entry name" value="Homeodomain-like_sf"/>
</dbReference>
<dbReference type="STRING" id="1561.NPD11_2420"/>
<sequence length="301" mass="35276">MDLVNEKKEEIFNTATYLFSKKGYMSTSVQDIAKACNISKATIYKYFNSKEDILIYIIKYFNNQMVRIVDEVNLNNNLSPIERYEEKIYTLFNYFSEGREFFLMLSENGAVMKEEKIKNIILENKIYIINELKDMLIQAYGESIRSIIWDITICLKGIIREFIVLFAIREISNGDYRDVSNFIVRLTTSIVDKHKNDKPLISKDIAQTFIINNKFDLDLEYLKKQWKLQILKLRAIVLNSYSIVNREKILEAINLLEIEGEKENSNKVIIEALIMYISDNDELKEHAKCLGHVWNGIKTKG</sequence>
<dbReference type="InterPro" id="IPR023772">
    <property type="entry name" value="DNA-bd_HTH_TetR-type_CS"/>
</dbReference>
<dbReference type="PROSITE" id="PS01081">
    <property type="entry name" value="HTH_TETR_1"/>
    <property type="match status" value="1"/>
</dbReference>
<reference evidence="4 5" key="1">
    <citation type="journal article" date="2015" name="Infect. Genet. Evol.">
        <title>Genomic sequences of six botulinum neurotoxin-producing strains representing three clostridial species illustrate the mobility and diversity of botulinum neurotoxin genes.</title>
        <authorList>
            <person name="Smith T.J."/>
            <person name="Hill K.K."/>
            <person name="Xie G."/>
            <person name="Foley B.T."/>
            <person name="Williamson C.H."/>
            <person name="Foster J.T."/>
            <person name="Johnson S.L."/>
            <person name="Chertkov O."/>
            <person name="Teshima H."/>
            <person name="Gibbons H.S."/>
            <person name="Johnsky L.A."/>
            <person name="Karavis M.A."/>
            <person name="Smith L.A."/>
        </authorList>
    </citation>
    <scope>NUCLEOTIDE SEQUENCE [LARGE SCALE GENOMIC DNA]</scope>
    <source>
        <strain evidence="4">Sullivan</strain>
    </source>
</reference>
<keyword evidence="1 2" id="KW-0238">DNA-binding</keyword>
<dbReference type="KEGG" id="cbv:U729_571"/>
<protein>
    <submittedName>
        <fullName evidence="4">Helix-turn-helix domain of resolvase family protein</fullName>
    </submittedName>
</protein>
<feature type="DNA-binding region" description="H-T-H motif" evidence="2">
    <location>
        <begin position="28"/>
        <end position="47"/>
    </location>
</feature>
<keyword evidence="5" id="KW-1185">Reference proteome</keyword>
<accession>A0A0A7FTD4</accession>
<dbReference type="Proteomes" id="UP000030635">
    <property type="component" value="Chromosome"/>
</dbReference>
<evidence type="ECO:0000256" key="1">
    <source>
        <dbReference type="ARBA" id="ARBA00023125"/>
    </source>
</evidence>
<organism evidence="4 5">
    <name type="scientific">Clostridium baratii str. Sullivan</name>
    <dbReference type="NCBI Taxonomy" id="1415775"/>
    <lineage>
        <taxon>Bacteria</taxon>
        <taxon>Bacillati</taxon>
        <taxon>Bacillota</taxon>
        <taxon>Clostridia</taxon>
        <taxon>Eubacteriales</taxon>
        <taxon>Clostridiaceae</taxon>
        <taxon>Clostridium</taxon>
    </lineage>
</organism>
<dbReference type="HOGENOM" id="CLU_063824_0_0_9"/>
<proteinExistence type="predicted"/>
<dbReference type="PROSITE" id="PS50977">
    <property type="entry name" value="HTH_TETR_2"/>
    <property type="match status" value="1"/>
</dbReference>
<dbReference type="RefSeq" id="WP_039311450.1">
    <property type="nucleotide sequence ID" value="NZ_CP006905.1"/>
</dbReference>
<dbReference type="PANTHER" id="PTHR43479">
    <property type="entry name" value="ACREF/ENVCD OPERON REPRESSOR-RELATED"/>
    <property type="match status" value="1"/>
</dbReference>
<evidence type="ECO:0000256" key="2">
    <source>
        <dbReference type="PROSITE-ProRule" id="PRU00335"/>
    </source>
</evidence>
<dbReference type="AlphaFoldDB" id="A0A0A7FTD4"/>
<dbReference type="OrthoDB" id="494991at2"/>
<dbReference type="GO" id="GO:0003677">
    <property type="term" value="F:DNA binding"/>
    <property type="evidence" value="ECO:0007669"/>
    <property type="project" value="UniProtKB-UniRule"/>
</dbReference>
<dbReference type="InterPro" id="IPR001647">
    <property type="entry name" value="HTH_TetR"/>
</dbReference>
<dbReference type="EMBL" id="CP006905">
    <property type="protein sequence ID" value="AIY82852.1"/>
    <property type="molecule type" value="Genomic_DNA"/>
</dbReference>
<dbReference type="Pfam" id="PF00440">
    <property type="entry name" value="TetR_N"/>
    <property type="match status" value="1"/>
</dbReference>
<dbReference type="eggNOG" id="COG1309">
    <property type="taxonomic scope" value="Bacteria"/>
</dbReference>
<dbReference type="InterPro" id="IPR050624">
    <property type="entry name" value="HTH-type_Tx_Regulator"/>
</dbReference>
<gene>
    <name evidence="4" type="ORF">U729_571</name>
</gene>
<feature type="domain" description="HTH tetR-type" evidence="3">
    <location>
        <begin position="5"/>
        <end position="65"/>
    </location>
</feature>
<evidence type="ECO:0000313" key="4">
    <source>
        <dbReference type="EMBL" id="AIY82852.1"/>
    </source>
</evidence>
<dbReference type="Gene3D" id="1.10.357.10">
    <property type="entry name" value="Tetracycline Repressor, domain 2"/>
    <property type="match status" value="1"/>
</dbReference>
<dbReference type="PANTHER" id="PTHR43479:SF22">
    <property type="entry name" value="TRANSCRIPTIONAL REGULATOR, TETR FAMILY"/>
    <property type="match status" value="1"/>
</dbReference>
<dbReference type="PRINTS" id="PR00455">
    <property type="entry name" value="HTHTETR"/>
</dbReference>
<evidence type="ECO:0000259" key="3">
    <source>
        <dbReference type="PROSITE" id="PS50977"/>
    </source>
</evidence>